<proteinExistence type="inferred from homology"/>
<dbReference type="InterPro" id="IPR017972">
    <property type="entry name" value="Cyt_P450_CS"/>
</dbReference>
<dbReference type="RefSeq" id="WP_157045143.1">
    <property type="nucleotide sequence ID" value="NZ_SHNP01000001.1"/>
</dbReference>
<sequence>MAEAAESLPPVAEIYNPNSPEYMTDPITQCLALAERGPLVWYEPWQAWIMTQMEDIMGCWKTEPLSSDFYDWEFAPQRPPEDEWSNFERAMIGHSLLADQSHHRVVRRVTAPAFSRNVVDNIQAKIEPEIKKLFDELGEPESFDYIEAIANHIPFISITRMVGIPEKYWPEIKKVIVTFTETWNPTISDEQREAARQDSNKAIDIIKEVITERRQAPVQDDFLSTLLRIEEENEGFEEGDIITMILALIGAGADTTLVAQQWTVYSLLKHKDQIDKALATPDTFSNAFSEISRWGVASKMGFARYAPDNMQFMGQQLRKGVMVLMMPHLKDYNLKYYDNPEIFDVEREFNPDVMFGYGPRFCIGAALAKRQLYLTVSELHRRFPNIELAEEPERDPTDHNAIVFKRLLLRTHCG</sequence>
<keyword evidence="5" id="KW-1185">Reference proteome</keyword>
<dbReference type="PRINTS" id="PR00385">
    <property type="entry name" value="P450"/>
</dbReference>
<dbReference type="Proteomes" id="UP001143307">
    <property type="component" value="Unassembled WGS sequence"/>
</dbReference>
<keyword evidence="3" id="KW-0479">Metal-binding</keyword>
<dbReference type="Pfam" id="PF00067">
    <property type="entry name" value="p450"/>
    <property type="match status" value="2"/>
</dbReference>
<keyword evidence="3" id="KW-0560">Oxidoreductase</keyword>
<keyword evidence="3" id="KW-0349">Heme</keyword>
<reference evidence="4" key="1">
    <citation type="submission" date="2019-02" db="EMBL/GenBank/DDBJ databases">
        <authorList>
            <person name="Li S.-H."/>
        </authorList>
    </citation>
    <scope>NUCLEOTIDE SEQUENCE</scope>
    <source>
        <strain evidence="4">IMCC8485</strain>
    </source>
</reference>
<dbReference type="PANTHER" id="PTHR46696">
    <property type="entry name" value="P450, PUTATIVE (EUROFUNG)-RELATED"/>
    <property type="match status" value="1"/>
</dbReference>
<keyword evidence="3" id="KW-0408">Iron</keyword>
<dbReference type="PRINTS" id="PR00359">
    <property type="entry name" value="BP450"/>
</dbReference>
<keyword evidence="3" id="KW-0503">Monooxygenase</keyword>
<evidence type="ECO:0000256" key="2">
    <source>
        <dbReference type="ARBA" id="ARBA00010617"/>
    </source>
</evidence>
<comment type="similarity">
    <text evidence="2 3">Belongs to the cytochrome P450 family.</text>
</comment>
<evidence type="ECO:0000313" key="4">
    <source>
        <dbReference type="EMBL" id="MCX2971976.1"/>
    </source>
</evidence>
<comment type="cofactor">
    <cofactor evidence="1">
        <name>heme</name>
        <dbReference type="ChEBI" id="CHEBI:30413"/>
    </cofactor>
</comment>
<evidence type="ECO:0000256" key="3">
    <source>
        <dbReference type="RuleBase" id="RU000461"/>
    </source>
</evidence>
<name>A0ABT3SPP7_9GAMM</name>
<dbReference type="PANTHER" id="PTHR46696:SF1">
    <property type="entry name" value="CYTOCHROME P450 YJIB-RELATED"/>
    <property type="match status" value="1"/>
</dbReference>
<dbReference type="PROSITE" id="PS00086">
    <property type="entry name" value="CYTOCHROME_P450"/>
    <property type="match status" value="1"/>
</dbReference>
<comment type="caution">
    <text evidence="4">The sequence shown here is derived from an EMBL/GenBank/DDBJ whole genome shotgun (WGS) entry which is preliminary data.</text>
</comment>
<accession>A0ABT3SPP7</accession>
<dbReference type="InterPro" id="IPR001128">
    <property type="entry name" value="Cyt_P450"/>
</dbReference>
<dbReference type="EMBL" id="SHNP01000001">
    <property type="protein sequence ID" value="MCX2971976.1"/>
    <property type="molecule type" value="Genomic_DNA"/>
</dbReference>
<evidence type="ECO:0000256" key="1">
    <source>
        <dbReference type="ARBA" id="ARBA00001971"/>
    </source>
</evidence>
<dbReference type="InterPro" id="IPR036396">
    <property type="entry name" value="Cyt_P450_sf"/>
</dbReference>
<dbReference type="Gene3D" id="1.10.630.10">
    <property type="entry name" value="Cytochrome P450"/>
    <property type="match status" value="1"/>
</dbReference>
<evidence type="ECO:0000313" key="5">
    <source>
        <dbReference type="Proteomes" id="UP001143307"/>
    </source>
</evidence>
<organism evidence="4 5">
    <name type="scientific">Candidatus Seongchinamella marina</name>
    <dbReference type="NCBI Taxonomy" id="2518990"/>
    <lineage>
        <taxon>Bacteria</taxon>
        <taxon>Pseudomonadati</taxon>
        <taxon>Pseudomonadota</taxon>
        <taxon>Gammaproteobacteria</taxon>
        <taxon>Cellvibrionales</taxon>
        <taxon>Halieaceae</taxon>
        <taxon>Seongchinamella</taxon>
    </lineage>
</organism>
<gene>
    <name evidence="4" type="ORF">EYC87_00065</name>
</gene>
<dbReference type="InterPro" id="IPR002397">
    <property type="entry name" value="Cyt_P450_B"/>
</dbReference>
<dbReference type="SUPFAM" id="SSF48264">
    <property type="entry name" value="Cytochrome P450"/>
    <property type="match status" value="1"/>
</dbReference>
<protein>
    <submittedName>
        <fullName evidence="4">Cytochrome P450</fullName>
    </submittedName>
</protein>
<dbReference type="CDD" id="cd20630">
    <property type="entry name" value="P450_epoK-like"/>
    <property type="match status" value="1"/>
</dbReference>